<dbReference type="CDD" id="cd17080">
    <property type="entry name" value="Ubl_SLD2_Esc2_like"/>
    <property type="match status" value="1"/>
</dbReference>
<protein>
    <submittedName>
        <fullName evidence="2">Uncharacterized protein</fullName>
    </submittedName>
</protein>
<dbReference type="Gene3D" id="3.10.20.90">
    <property type="entry name" value="Phosphatidylinositol 3-kinase Catalytic Subunit, Chain A, domain 1"/>
    <property type="match status" value="2"/>
</dbReference>
<feature type="compositionally biased region" description="Acidic residues" evidence="1">
    <location>
        <begin position="218"/>
        <end position="233"/>
    </location>
</feature>
<dbReference type="InterPro" id="IPR029071">
    <property type="entry name" value="Ubiquitin-like_domsf"/>
</dbReference>
<organism evidence="2 3">
    <name type="scientific">Laetiporus sulphureus 93-53</name>
    <dbReference type="NCBI Taxonomy" id="1314785"/>
    <lineage>
        <taxon>Eukaryota</taxon>
        <taxon>Fungi</taxon>
        <taxon>Dikarya</taxon>
        <taxon>Basidiomycota</taxon>
        <taxon>Agaricomycotina</taxon>
        <taxon>Agaricomycetes</taxon>
        <taxon>Polyporales</taxon>
        <taxon>Laetiporus</taxon>
    </lineage>
</organism>
<evidence type="ECO:0000313" key="3">
    <source>
        <dbReference type="Proteomes" id="UP000076871"/>
    </source>
</evidence>
<feature type="region of interest" description="Disordered" evidence="1">
    <location>
        <begin position="208"/>
        <end position="233"/>
    </location>
</feature>
<feature type="region of interest" description="Disordered" evidence="1">
    <location>
        <begin position="1"/>
        <end position="30"/>
    </location>
</feature>
<dbReference type="InParanoid" id="A0A165FN25"/>
<keyword evidence="3" id="KW-1185">Reference proteome</keyword>
<dbReference type="SUPFAM" id="SSF54236">
    <property type="entry name" value="Ubiquitin-like"/>
    <property type="match status" value="2"/>
</dbReference>
<dbReference type="STRING" id="1314785.A0A165FN25"/>
<name>A0A165FN25_9APHY</name>
<evidence type="ECO:0000313" key="2">
    <source>
        <dbReference type="EMBL" id="KZT09216.1"/>
    </source>
</evidence>
<gene>
    <name evidence="2" type="ORF">LAESUDRAFT_647021</name>
</gene>
<sequence>MSNGKIRPSEKKRQRSRSKSITPPPELDVQTIQKTRDTVREIMGFAPRPVSPAYDADEDELVDNVELDPELAVIAQEIQRQASQLGWDETPVIEGGGPEKVSIKVRWVPHPQDTSRKSELFEYVLKRHDTFDQVIDEVADFVAVLADRVYLMMDNKRVFPSATPHSLGVWAEAELEACEKFTFDYLQSARRQRSLSIQPIDMRERSLSELRTPSPLLEESDGETGVELLSEEEQDDKMKLTLRSAETKDISLTVRPTTTCVAILKAFLKKAGIADQYPGISASPKNSRGRKGTTNVPALVIDGEKLSPASQIGDADVEDGDLVEVVGL</sequence>
<dbReference type="RefSeq" id="XP_040766956.1">
    <property type="nucleotide sequence ID" value="XM_040904025.1"/>
</dbReference>
<evidence type="ECO:0000256" key="1">
    <source>
        <dbReference type="SAM" id="MobiDB-lite"/>
    </source>
</evidence>
<proteinExistence type="predicted"/>
<dbReference type="GeneID" id="63821055"/>
<dbReference type="OrthoDB" id="3365399at2759"/>
<dbReference type="Proteomes" id="UP000076871">
    <property type="component" value="Unassembled WGS sequence"/>
</dbReference>
<dbReference type="AlphaFoldDB" id="A0A165FN25"/>
<accession>A0A165FN25</accession>
<reference evidence="2 3" key="1">
    <citation type="journal article" date="2016" name="Mol. Biol. Evol.">
        <title>Comparative Genomics of Early-Diverging Mushroom-Forming Fungi Provides Insights into the Origins of Lignocellulose Decay Capabilities.</title>
        <authorList>
            <person name="Nagy L.G."/>
            <person name="Riley R."/>
            <person name="Tritt A."/>
            <person name="Adam C."/>
            <person name="Daum C."/>
            <person name="Floudas D."/>
            <person name="Sun H."/>
            <person name="Yadav J.S."/>
            <person name="Pangilinan J."/>
            <person name="Larsson K.H."/>
            <person name="Matsuura K."/>
            <person name="Barry K."/>
            <person name="Labutti K."/>
            <person name="Kuo R."/>
            <person name="Ohm R.A."/>
            <person name="Bhattacharya S.S."/>
            <person name="Shirouzu T."/>
            <person name="Yoshinaga Y."/>
            <person name="Martin F.M."/>
            <person name="Grigoriev I.V."/>
            <person name="Hibbett D.S."/>
        </authorList>
    </citation>
    <scope>NUCLEOTIDE SEQUENCE [LARGE SCALE GENOMIC DNA]</scope>
    <source>
        <strain evidence="2 3">93-53</strain>
    </source>
</reference>
<dbReference type="EMBL" id="KV427612">
    <property type="protein sequence ID" value="KZT09216.1"/>
    <property type="molecule type" value="Genomic_DNA"/>
</dbReference>